<gene>
    <name evidence="1" type="primary">HaOG215634</name>
    <name evidence="1" type="ORF">B5X24_HaOG215634</name>
</gene>
<keyword evidence="2" id="KW-1185">Reference proteome</keyword>
<proteinExistence type="predicted"/>
<dbReference type="OrthoDB" id="7464812at2759"/>
<organism evidence="1 2">
    <name type="scientific">Helicoverpa armigera</name>
    <name type="common">Cotton bollworm</name>
    <name type="synonym">Heliothis armigera</name>
    <dbReference type="NCBI Taxonomy" id="29058"/>
    <lineage>
        <taxon>Eukaryota</taxon>
        <taxon>Metazoa</taxon>
        <taxon>Ecdysozoa</taxon>
        <taxon>Arthropoda</taxon>
        <taxon>Hexapoda</taxon>
        <taxon>Insecta</taxon>
        <taxon>Pterygota</taxon>
        <taxon>Neoptera</taxon>
        <taxon>Endopterygota</taxon>
        <taxon>Lepidoptera</taxon>
        <taxon>Glossata</taxon>
        <taxon>Ditrysia</taxon>
        <taxon>Noctuoidea</taxon>
        <taxon>Noctuidae</taxon>
        <taxon>Heliothinae</taxon>
        <taxon>Helicoverpa</taxon>
    </lineage>
</organism>
<dbReference type="AlphaFoldDB" id="A0A2W1BFX8"/>
<name>A0A2W1BFX8_HELAM</name>
<sequence>MSAFRQLKEVSNDFEQQLRSVTTQLFSAEIGETFEDDLSKRLQDLKFFRSKLRLLAAKPLSALPQVTEHQKSEQTIKDYGELAQSKVLEQFIVKSLTQSHVVTALLKTPDKNLDPEMVERKQKIIASLKAYRDKETELRYLQMVEAEKRAELDAVRKQWDQELTELRVLREDGNRLEECDVTTPLYKRLRGLVNKLELMRTLLARLVTSRGRRDWLAEPARTARLLALTRTPCSLHSFLHQ</sequence>
<reference evidence="1 2" key="1">
    <citation type="journal article" date="2017" name="BMC Biol.">
        <title>Genomic innovations, transcriptional plasticity and gene loss underlying the evolution and divergence of two highly polyphagous and invasive Helicoverpa pest species.</title>
        <authorList>
            <person name="Pearce S.L."/>
            <person name="Clarke D.F."/>
            <person name="East P.D."/>
            <person name="Elfekih S."/>
            <person name="Gordon K.H."/>
            <person name="Jermiin L.S."/>
            <person name="McGaughran A."/>
            <person name="Oakeshott J.G."/>
            <person name="Papanikolaou A."/>
            <person name="Perera O.P."/>
            <person name="Rane R.V."/>
            <person name="Richards S."/>
            <person name="Tay W.T."/>
            <person name="Walsh T.K."/>
            <person name="Anderson A."/>
            <person name="Anderson C.J."/>
            <person name="Asgari S."/>
            <person name="Board P.G."/>
            <person name="Bretschneider A."/>
            <person name="Campbell P.M."/>
            <person name="Chertemps T."/>
            <person name="Christeller J.T."/>
            <person name="Coppin C.W."/>
            <person name="Downes S.J."/>
            <person name="Duan G."/>
            <person name="Farnsworth C.A."/>
            <person name="Good R.T."/>
            <person name="Han L.B."/>
            <person name="Han Y.C."/>
            <person name="Hatje K."/>
            <person name="Horne I."/>
            <person name="Huang Y.P."/>
            <person name="Hughes D.S."/>
            <person name="Jacquin-Joly E."/>
            <person name="James W."/>
            <person name="Jhangiani S."/>
            <person name="Kollmar M."/>
            <person name="Kuwar S.S."/>
            <person name="Li S."/>
            <person name="Liu N.Y."/>
            <person name="Maibeche M.T."/>
            <person name="Miller J.R."/>
            <person name="Montagne N."/>
            <person name="Perry T."/>
            <person name="Qu J."/>
            <person name="Song S.V."/>
            <person name="Sutton G.G."/>
            <person name="Vogel H."/>
            <person name="Walenz B.P."/>
            <person name="Xu W."/>
            <person name="Zhang H.J."/>
            <person name="Zou Z."/>
            <person name="Batterham P."/>
            <person name="Edwards O.R."/>
            <person name="Feyereisen R."/>
            <person name="Gibbs R.A."/>
            <person name="Heckel D.G."/>
            <person name="McGrath A."/>
            <person name="Robin C."/>
            <person name="Scherer S.E."/>
            <person name="Worley K.C."/>
            <person name="Wu Y.D."/>
        </authorList>
    </citation>
    <scope>NUCLEOTIDE SEQUENCE [LARGE SCALE GENOMIC DNA]</scope>
    <source>
        <strain evidence="1">Harm_GR_Male_#8</strain>
        <tissue evidence="1">Whole organism</tissue>
    </source>
</reference>
<protein>
    <submittedName>
        <fullName evidence="1">Uncharacterized protein</fullName>
    </submittedName>
</protein>
<dbReference type="Proteomes" id="UP000249218">
    <property type="component" value="Unassembled WGS sequence"/>
</dbReference>
<dbReference type="EMBL" id="KZ150547">
    <property type="protein sequence ID" value="PZC70563.1"/>
    <property type="molecule type" value="Genomic_DNA"/>
</dbReference>
<evidence type="ECO:0000313" key="1">
    <source>
        <dbReference type="EMBL" id="PZC70563.1"/>
    </source>
</evidence>
<accession>A0A2W1BFX8</accession>
<evidence type="ECO:0000313" key="2">
    <source>
        <dbReference type="Proteomes" id="UP000249218"/>
    </source>
</evidence>